<dbReference type="AlphaFoldDB" id="I8AFX6"/>
<evidence type="ECO:0000313" key="1">
    <source>
        <dbReference type="EMBL" id="EIT84522.1"/>
    </source>
</evidence>
<protein>
    <submittedName>
        <fullName evidence="1">Uncharacterized protein</fullName>
    </submittedName>
</protein>
<dbReference type="Proteomes" id="UP000004080">
    <property type="component" value="Unassembled WGS sequence"/>
</dbReference>
<keyword evidence="2" id="KW-1185">Reference proteome</keyword>
<sequence>MHVHIVIKSFLKEKEVHKVKWNGTFSMKRIEGYTHMLYKMGVFNQQEHEEIINKIKNCKKSN</sequence>
<reference evidence="1 2" key="1">
    <citation type="journal article" date="2012" name="J. Bacteriol.">
        <title>Genome of Bacillus macauensis ZFHKF-1, a Long-Chain-Forming Bacterium.</title>
        <authorList>
            <person name="Cai L."/>
            <person name="Zhang T."/>
        </authorList>
    </citation>
    <scope>NUCLEOTIDE SEQUENCE [LARGE SCALE GENOMIC DNA]</scope>
    <source>
        <strain evidence="1 2">ZFHKF-1</strain>
    </source>
</reference>
<proteinExistence type="predicted"/>
<gene>
    <name evidence="1" type="ORF">A374_14370</name>
</gene>
<dbReference type="EMBL" id="AKKV01000031">
    <property type="protein sequence ID" value="EIT84522.1"/>
    <property type="molecule type" value="Genomic_DNA"/>
</dbReference>
<accession>I8AFX6</accession>
<dbReference type="STRING" id="1196324.A374_14370"/>
<name>I8AFX6_9BACL</name>
<dbReference type="PATRIC" id="fig|1196324.3.peg.2938"/>
<comment type="caution">
    <text evidence="1">The sequence shown here is derived from an EMBL/GenBank/DDBJ whole genome shotgun (WGS) entry which is preliminary data.</text>
</comment>
<organism evidence="1 2">
    <name type="scientific">Fictibacillus macauensis ZFHKF-1</name>
    <dbReference type="NCBI Taxonomy" id="1196324"/>
    <lineage>
        <taxon>Bacteria</taxon>
        <taxon>Bacillati</taxon>
        <taxon>Bacillota</taxon>
        <taxon>Bacilli</taxon>
        <taxon>Bacillales</taxon>
        <taxon>Fictibacillaceae</taxon>
        <taxon>Fictibacillus</taxon>
    </lineage>
</organism>
<evidence type="ECO:0000313" key="2">
    <source>
        <dbReference type="Proteomes" id="UP000004080"/>
    </source>
</evidence>